<feature type="compositionally biased region" description="Basic and acidic residues" evidence="1">
    <location>
        <begin position="61"/>
        <end position="98"/>
    </location>
</feature>
<evidence type="ECO:0000256" key="1">
    <source>
        <dbReference type="SAM" id="MobiDB-lite"/>
    </source>
</evidence>
<feature type="region of interest" description="Disordered" evidence="1">
    <location>
        <begin position="28"/>
        <end position="115"/>
    </location>
</feature>
<protein>
    <submittedName>
        <fullName evidence="2">Uncharacterized protein</fullName>
    </submittedName>
</protein>
<dbReference type="AlphaFoldDB" id="A0AAV7NQE9"/>
<evidence type="ECO:0000313" key="2">
    <source>
        <dbReference type="EMBL" id="KAJ1117749.1"/>
    </source>
</evidence>
<reference evidence="2" key="1">
    <citation type="journal article" date="2022" name="bioRxiv">
        <title>Sequencing and chromosome-scale assembly of the giantPleurodeles waltlgenome.</title>
        <authorList>
            <person name="Brown T."/>
            <person name="Elewa A."/>
            <person name="Iarovenko S."/>
            <person name="Subramanian E."/>
            <person name="Araus A.J."/>
            <person name="Petzold A."/>
            <person name="Susuki M."/>
            <person name="Suzuki K.-i.T."/>
            <person name="Hayashi T."/>
            <person name="Toyoda A."/>
            <person name="Oliveira C."/>
            <person name="Osipova E."/>
            <person name="Leigh N.D."/>
            <person name="Simon A."/>
            <person name="Yun M.H."/>
        </authorList>
    </citation>
    <scope>NUCLEOTIDE SEQUENCE</scope>
    <source>
        <strain evidence="2">20211129_DDA</strain>
        <tissue evidence="2">Liver</tissue>
    </source>
</reference>
<keyword evidence="3" id="KW-1185">Reference proteome</keyword>
<gene>
    <name evidence="2" type="ORF">NDU88_005946</name>
</gene>
<dbReference type="Proteomes" id="UP001066276">
    <property type="component" value="Chromosome 8"/>
</dbReference>
<name>A0AAV7NQE9_PLEWA</name>
<accession>A0AAV7NQE9</accession>
<proteinExistence type="predicted"/>
<organism evidence="2 3">
    <name type="scientific">Pleurodeles waltl</name>
    <name type="common">Iberian ribbed newt</name>
    <dbReference type="NCBI Taxonomy" id="8319"/>
    <lineage>
        <taxon>Eukaryota</taxon>
        <taxon>Metazoa</taxon>
        <taxon>Chordata</taxon>
        <taxon>Craniata</taxon>
        <taxon>Vertebrata</taxon>
        <taxon>Euteleostomi</taxon>
        <taxon>Amphibia</taxon>
        <taxon>Batrachia</taxon>
        <taxon>Caudata</taxon>
        <taxon>Salamandroidea</taxon>
        <taxon>Salamandridae</taxon>
        <taxon>Pleurodelinae</taxon>
        <taxon>Pleurodeles</taxon>
    </lineage>
</organism>
<evidence type="ECO:0000313" key="3">
    <source>
        <dbReference type="Proteomes" id="UP001066276"/>
    </source>
</evidence>
<comment type="caution">
    <text evidence="2">The sequence shown here is derived from an EMBL/GenBank/DDBJ whole genome shotgun (WGS) entry which is preliminary data.</text>
</comment>
<sequence>MTTTSDGETNEGIPVKCPACTLERNIASQDPKHFRGHDLMAYTSPEEKRIGRDAALAPTIEDEKQADPGGKDDPGPDKPLEDPHRHEESGEESQKEQTRNPASLQEKDLAWQPSHAPGGVWLHKVPRSDTYFLFLLAAAVPSSPWGVEGDPSVWFPDHTVSVFFGS</sequence>
<dbReference type="EMBL" id="JANPWB010000012">
    <property type="protein sequence ID" value="KAJ1117749.1"/>
    <property type="molecule type" value="Genomic_DNA"/>
</dbReference>